<dbReference type="PANTHER" id="PTHR37265">
    <property type="entry name" value="OS01G0195300 PROTEIN"/>
    <property type="match status" value="1"/>
</dbReference>
<accession>A0A328DZK1</accession>
<protein>
    <submittedName>
        <fullName evidence="2">Uncharacterized protein</fullName>
    </submittedName>
</protein>
<name>A0A328DZK1_9ASTE</name>
<dbReference type="EMBL" id="NQVE01000054">
    <property type="protein sequence ID" value="RAL51117.1"/>
    <property type="molecule type" value="Genomic_DNA"/>
</dbReference>
<evidence type="ECO:0000313" key="2">
    <source>
        <dbReference type="EMBL" id="RAL51117.1"/>
    </source>
</evidence>
<dbReference type="AlphaFoldDB" id="A0A328DZK1"/>
<evidence type="ECO:0000313" key="3">
    <source>
        <dbReference type="Proteomes" id="UP000249390"/>
    </source>
</evidence>
<organism evidence="2 3">
    <name type="scientific">Cuscuta australis</name>
    <dbReference type="NCBI Taxonomy" id="267555"/>
    <lineage>
        <taxon>Eukaryota</taxon>
        <taxon>Viridiplantae</taxon>
        <taxon>Streptophyta</taxon>
        <taxon>Embryophyta</taxon>
        <taxon>Tracheophyta</taxon>
        <taxon>Spermatophyta</taxon>
        <taxon>Magnoliopsida</taxon>
        <taxon>eudicotyledons</taxon>
        <taxon>Gunneridae</taxon>
        <taxon>Pentapetalae</taxon>
        <taxon>asterids</taxon>
        <taxon>lamiids</taxon>
        <taxon>Solanales</taxon>
        <taxon>Convolvulaceae</taxon>
        <taxon>Cuscuteae</taxon>
        <taxon>Cuscuta</taxon>
        <taxon>Cuscuta subgen. Grammica</taxon>
        <taxon>Cuscuta sect. Cleistogrammica</taxon>
    </lineage>
</organism>
<feature type="region of interest" description="Disordered" evidence="1">
    <location>
        <begin position="1"/>
        <end position="22"/>
    </location>
</feature>
<keyword evidence="3" id="KW-1185">Reference proteome</keyword>
<sequence>MEKVKRQGAGETGANAADSFKRRKMSAISEGAAQAEGGGDTMAWLIIDDEAMTELSELLDTAEVPPHDEGFRVRFIDDPYSPPVLFRSTAYVTIDVNEESCGSSFSDLESSVMASIDTGGGAGGWLRRENRCAWGSDAGAARGWVVETDFPETETPTVKDMDERDGSCIWVNGAGDDDSIWENFLGEI</sequence>
<proteinExistence type="predicted"/>
<reference evidence="2 3" key="1">
    <citation type="submission" date="2018-06" db="EMBL/GenBank/DDBJ databases">
        <title>The Genome of Cuscuta australis (Dodder) Provides Insight into the Evolution of Plant Parasitism.</title>
        <authorList>
            <person name="Liu H."/>
        </authorList>
    </citation>
    <scope>NUCLEOTIDE SEQUENCE [LARGE SCALE GENOMIC DNA]</scope>
    <source>
        <strain evidence="3">cv. Yunnan</strain>
        <tissue evidence="2">Vines</tissue>
    </source>
</reference>
<gene>
    <name evidence="2" type="ORF">DM860_005473</name>
</gene>
<dbReference type="PANTHER" id="PTHR37265:SF5">
    <property type="entry name" value="OS01G0195300 PROTEIN"/>
    <property type="match status" value="1"/>
</dbReference>
<evidence type="ECO:0000256" key="1">
    <source>
        <dbReference type="SAM" id="MobiDB-lite"/>
    </source>
</evidence>
<dbReference type="Proteomes" id="UP000249390">
    <property type="component" value="Unassembled WGS sequence"/>
</dbReference>
<comment type="caution">
    <text evidence="2">The sequence shown here is derived from an EMBL/GenBank/DDBJ whole genome shotgun (WGS) entry which is preliminary data.</text>
</comment>